<evidence type="ECO:0000256" key="1">
    <source>
        <dbReference type="ARBA" id="ARBA00022737"/>
    </source>
</evidence>
<feature type="compositionally biased region" description="Polar residues" evidence="2">
    <location>
        <begin position="1628"/>
        <end position="1639"/>
    </location>
</feature>
<dbReference type="PANTHER" id="PTHR44324:SF5">
    <property type="entry name" value="EF-HAND DOMAIN-CONTAINING PROTEIN"/>
    <property type="match status" value="1"/>
</dbReference>
<feature type="region of interest" description="Disordered" evidence="2">
    <location>
        <begin position="2065"/>
        <end position="2092"/>
    </location>
</feature>
<feature type="compositionally biased region" description="Low complexity" evidence="2">
    <location>
        <begin position="221"/>
        <end position="231"/>
    </location>
</feature>
<dbReference type="InterPro" id="IPR036322">
    <property type="entry name" value="WD40_repeat_dom_sf"/>
</dbReference>
<dbReference type="SMART" id="SM00320">
    <property type="entry name" value="WD40"/>
    <property type="match status" value="7"/>
</dbReference>
<dbReference type="InterPro" id="IPR051242">
    <property type="entry name" value="WD-EF-hand_domain"/>
</dbReference>
<evidence type="ECO:0000313" key="4">
    <source>
        <dbReference type="EMBL" id="CBH13111.1"/>
    </source>
</evidence>
<dbReference type="KEGG" id="tbg:TbgDal_VIII620"/>
<dbReference type="Gene3D" id="2.130.10.10">
    <property type="entry name" value="YVTN repeat-like/Quinoprotein amine dehydrogenase"/>
    <property type="match status" value="2"/>
</dbReference>
<dbReference type="PANTHER" id="PTHR44324">
    <property type="entry name" value="WD40 REPEAT DOMAIN 95"/>
    <property type="match status" value="1"/>
</dbReference>
<dbReference type="VEuPathDB" id="TriTrypDB:Tbg972.8.620"/>
<dbReference type="InterPro" id="IPR001680">
    <property type="entry name" value="WD40_rpt"/>
</dbReference>
<feature type="region of interest" description="Disordered" evidence="2">
    <location>
        <begin position="1628"/>
        <end position="1686"/>
    </location>
</feature>
<gene>
    <name evidence="4" type="ORF">TbgDal_VIII620</name>
</gene>
<proteinExistence type="predicted"/>
<protein>
    <recommendedName>
        <fullName evidence="3">EF-hand domain-containing protein</fullName>
    </recommendedName>
</protein>
<feature type="compositionally biased region" description="Low complexity" evidence="2">
    <location>
        <begin position="1648"/>
        <end position="1667"/>
    </location>
</feature>
<dbReference type="RefSeq" id="XP_011775388.1">
    <property type="nucleotide sequence ID" value="XM_011777086.1"/>
</dbReference>
<feature type="region of interest" description="Disordered" evidence="2">
    <location>
        <begin position="53"/>
        <end position="74"/>
    </location>
</feature>
<accession>C9ZUM3</accession>
<feature type="compositionally biased region" description="Polar residues" evidence="2">
    <location>
        <begin position="2572"/>
        <end position="2586"/>
    </location>
</feature>
<feature type="compositionally biased region" description="Basic and acidic residues" evidence="2">
    <location>
        <begin position="1109"/>
        <end position="1125"/>
    </location>
</feature>
<dbReference type="OrthoDB" id="249916at2759"/>
<evidence type="ECO:0000259" key="3">
    <source>
        <dbReference type="PROSITE" id="PS50222"/>
    </source>
</evidence>
<dbReference type="GO" id="GO:0005509">
    <property type="term" value="F:calcium ion binding"/>
    <property type="evidence" value="ECO:0007669"/>
    <property type="project" value="InterPro"/>
</dbReference>
<reference evidence="5" key="1">
    <citation type="journal article" date="2010" name="PLoS Negl. Trop. Dis.">
        <title>The genome sequence of Trypanosoma brucei gambiense, causative agent of chronic human african trypanosomiasis.</title>
        <authorList>
            <person name="Jackson A.P."/>
            <person name="Sanders M."/>
            <person name="Berry A."/>
            <person name="McQuillan J."/>
            <person name="Aslett M.A."/>
            <person name="Quail M.A."/>
            <person name="Chukualim B."/>
            <person name="Capewell P."/>
            <person name="MacLeod A."/>
            <person name="Melville S.E."/>
            <person name="Gibson W."/>
            <person name="Barry J.D."/>
            <person name="Berriman M."/>
            <person name="Hertz-Fowler C."/>
        </authorList>
    </citation>
    <scope>NUCLEOTIDE SEQUENCE [LARGE SCALE GENOMIC DNA]</scope>
    <source>
        <strain evidence="5">MHOM/CI/86/DAL972</strain>
    </source>
</reference>
<feature type="region of interest" description="Disordered" evidence="2">
    <location>
        <begin position="2572"/>
        <end position="2653"/>
    </location>
</feature>
<feature type="compositionally biased region" description="Basic and acidic residues" evidence="2">
    <location>
        <begin position="626"/>
        <end position="635"/>
    </location>
</feature>
<dbReference type="InterPro" id="IPR015943">
    <property type="entry name" value="WD40/YVTN_repeat-like_dom_sf"/>
</dbReference>
<dbReference type="Proteomes" id="UP000002316">
    <property type="component" value="Chromosome 8"/>
</dbReference>
<dbReference type="InterPro" id="IPR002048">
    <property type="entry name" value="EF_hand_dom"/>
</dbReference>
<evidence type="ECO:0000313" key="5">
    <source>
        <dbReference type="Proteomes" id="UP000002316"/>
    </source>
</evidence>
<feature type="compositionally biased region" description="Polar residues" evidence="2">
    <location>
        <begin position="2601"/>
        <end position="2615"/>
    </location>
</feature>
<dbReference type="GeneID" id="23863845"/>
<dbReference type="PROSITE" id="PS50222">
    <property type="entry name" value="EF_HAND_2"/>
    <property type="match status" value="1"/>
</dbReference>
<feature type="region of interest" description="Disordered" evidence="2">
    <location>
        <begin position="616"/>
        <end position="638"/>
    </location>
</feature>
<feature type="compositionally biased region" description="Basic and acidic residues" evidence="2">
    <location>
        <begin position="2539"/>
        <end position="2550"/>
    </location>
</feature>
<evidence type="ECO:0000256" key="2">
    <source>
        <dbReference type="SAM" id="MobiDB-lite"/>
    </source>
</evidence>
<name>C9ZUM3_TRYB9</name>
<feature type="domain" description="EF-hand" evidence="3">
    <location>
        <begin position="433"/>
        <end position="468"/>
    </location>
</feature>
<feature type="region of interest" description="Disordered" evidence="2">
    <location>
        <begin position="96"/>
        <end position="116"/>
    </location>
</feature>
<feature type="region of interest" description="Disordered" evidence="2">
    <location>
        <begin position="182"/>
        <end position="239"/>
    </location>
</feature>
<keyword evidence="1" id="KW-0677">Repeat</keyword>
<sequence length="2653" mass="292514">MSTLTGSAGPNSARGSTVGVSLDFEVNAAASHGDDEAETKSCFAEFSSPAADTKLAEEGESISRAPASPSGSHAVRNRSVSVPFVSFTDADEQPKDGLWSSKSLVPPLKRRPKQSRITRKSFRSLGAYRNPSTLSVLDLATTDLDKLKLSFVAHAAILNHGDLNDMQKLVNHVEREMRYGEQHLDRSHRGRQGSKAPSYQASVRSEDDGANADGGTDRAWQSLDDQSSSDVSVEESVKSMMDVPSQTKAMLCTWIYDRYVQQRIFELRAKRKARPNDTFTAVVSRQFPDAGTKELMVNLRNAPKPRNMRDLDLHDGIGSCLNEAGEKVGHTHLVTDADNLVLPLPVFVYVLSRALFRLHYLDRFPAEAFSVKSQQTNQGASCAGGSTPRTEVSLSVVMGDSGSNSLHNVSPLVSPRYEALHSLLQEAVSLLEECRRVAMQGFDIFDTEQKGVISWSVFTDALTECMEEKLRGLCDQDCGEDSERSGVAVFDDCVVEPFPSMLRRLGYVRAVTKVRHNPAAVLVEGTNDFAVCDSSYHGLIQRKLLVRSSEMLLMHCHGATDAWDPERWDIHAGTGENNKEQEKFTKGYVLYEDGRLQDGGGKQSLLFTLQRKQKKEQGLSEEEEDERKKEEKRTDQNNYRNKPTIECCMEVKDVGPNLPKTIITLTNDLIIRFYNMDQHIWVVPESLTMNVKETICAMDWCAAAADENLPLKGFLFVGTRSGKVIKLDLQAILRRMISAQTSTSDIMTTGIVAASTVRDRFERRVVQEQKIHSEVVTSVCLTASDMLLTSSLDGAIVLSRASTMTLVRSFRLETGGGVRLAYITPTGNAIVTLSSSNRVSLWGTSHQSSRVDFYDPISPHYFQIASFIVDESLEQLTTVDTSGHIKVWSLRTALVKFSFYAVSEECMNSLGFLSEENMGPNNGFRLFDVDDTGNKRLRVAGDTGSRALAAILQTSFAKLEDDQKRRSLHPIRTVAYDSYTRRLFVSGAKNNLVCVFISGSVAMKTHSSPPLYVGMCERNRWLVSVSPTDCRVWDCQSSKLVVGFKVNNPEFLMARLALTFASRSNLPTDAQLANAAADLERYKLDECKQPLPTINDVIRVATERADLARRENSRAMVAQKHEASTARDAGGGSRPSPESNHQTARGLPTPRFAAAAAAGADNSGEDDVSSKQMATHRVICAHVDAQERFVFYALGSGDVRMHRIKSGQLVKTLLTMSPSTELIYAAVLQCRHMYTYTRNPGENRHNQDCDDVKSPDGYVGAHVGVHDVAFVLQRLLREGHKLPLERSKTSSVHREVVGMMTPRNSHELCVVYVDGVIRFFPLLGSSVHAHRIIIPEFLVSKALSYLRMENTLMRKEAANRSGRTTRCTESEAAEAYRNVMVEADAVSFITVSHALNLVCLVQVNGRVSLMGMGSAVGMALQVFYVASEVSTISFLGGYPCLVVGEVQGTVGFYLLKGASFLDLFDNFYKALLLYRRQQQASLHEPSVELFNVDKLTESSVESTNQHGLNSTPCVWWFRVPGAPTTLHFDPHCCSLYVGTQQGFVTSYLVRNLIVAANLHPASLSGRSPSLMSRGRMSVQGQSGSAEVELCNVLLVFFNLTPDRVMRTINRQRNDLAFLNRRRRSLVSGSAATVQPTATDDSTDEGNAPSVPKPVSSSRSTSLGTLRLPKGSSNPELDGQSERPQTAVPLQSWRPSLLWIYDSCRSLFHPHPTSTSTFRGPSEPTFSLLDLATVTLSDLLLGAAILHYVLQLMQTQRSGQPSSTDYGAMDGDQTTKCAAMINSQDLRHIRQCILEELHHRKSMFEEINSSHPTSTNRVSNCHIEEFVETIAASGELEEGPAPITGDWVELLFRRHAVNTVSSSPLTLLSMEAIIERARRERRERVRILMKYVDERRLLARGGTDHREGGASSRWQHKSISVNWNAFLEGAPPDCITEALRRCHEGASRDEEVFFSEDNNAVQCITTRRNGVLYVGSADGSVSVWTPYACARLQEFSPCNPLDAGIRRIGEFVKTQFTKQWKSAENLRQRKAYASGTNKQKLHEAMMRNITLKYRVALLKQGAKRGGGSGVYNSPGGGNSSGADGRKQASPRRAMSHVGFQSLGSMPTTLHNEMQNLIKKPKELLMAALPIDESEMDSKGIIMEDLYFLPMQMSVLSELEDLDGKAYAAAVDLSVARLLRDVCCSDGQGLDPFPSARYSGVLDRVKLNADESQTFAGAGPPLSATDVKRGGEAESAIDTSISFFISSHEKHMTSFYVEAKRKLDDGEYTSQHGNSLSRTGHSVTFISLHSKLQRPPFSFSRTQDAKESLPSTPDGETAVTASLPQFAQAGVVGRPGVIVVALSERREGQLNPQFEFDLPQLAANSQWIALEEALKLYINSSDGALTMDSFQCVSISPSPYLGRGQRVGDVSRGSVQVPPIAGILPSILTKETPLRCGDMGKGVTTLADPLLVMSPSNVEEDLGLLQSEGEPQHLDRTRLRRGSSQYLNANANENTAIGKRCSFFFTETHDLRSPTKTPSAISTTAIGGKWSEAHLKPFHEVESRRPRPHLDDVAESGRGSMHPTMNIRWTLESKQQNQRAKLSRTGRTVLTPPRSTRDSRPRNYQQPLRANGTTTLGNEWGVNPQGFEKEGNSNAVDGRAGVTSPNPRIPQPCRP</sequence>
<dbReference type="EMBL" id="FN554971">
    <property type="protein sequence ID" value="CBH13111.1"/>
    <property type="molecule type" value="Genomic_DNA"/>
</dbReference>
<organism evidence="4 5">
    <name type="scientific">Trypanosoma brucei gambiense (strain MHOM/CI/86/DAL972)</name>
    <dbReference type="NCBI Taxonomy" id="679716"/>
    <lineage>
        <taxon>Eukaryota</taxon>
        <taxon>Discoba</taxon>
        <taxon>Euglenozoa</taxon>
        <taxon>Kinetoplastea</taxon>
        <taxon>Metakinetoplastina</taxon>
        <taxon>Trypanosomatida</taxon>
        <taxon>Trypanosomatidae</taxon>
        <taxon>Trypanosoma</taxon>
    </lineage>
</organism>
<dbReference type="SUPFAM" id="SSF50978">
    <property type="entry name" value="WD40 repeat-like"/>
    <property type="match status" value="1"/>
</dbReference>
<feature type="compositionally biased region" description="Gly residues" evidence="2">
    <location>
        <begin position="2065"/>
        <end position="2078"/>
    </location>
</feature>
<feature type="region of interest" description="Disordered" evidence="2">
    <location>
        <begin position="2539"/>
        <end position="2560"/>
    </location>
</feature>
<feature type="region of interest" description="Disordered" evidence="2">
    <location>
        <begin position="1109"/>
        <end position="1146"/>
    </location>
</feature>